<feature type="transmembrane region" description="Helical" evidence="1">
    <location>
        <begin position="39"/>
        <end position="68"/>
    </location>
</feature>
<keyword evidence="1" id="KW-0472">Membrane</keyword>
<evidence type="ECO:0000313" key="3">
    <source>
        <dbReference type="Proteomes" id="UP001054820"/>
    </source>
</evidence>
<gene>
    <name evidence="2" type="ORF">THMIRHAM_13040</name>
</gene>
<dbReference type="RefSeq" id="WP_237260705.1">
    <property type="nucleotide sequence ID" value="NZ_AP024202.1"/>
</dbReference>
<reference evidence="2" key="1">
    <citation type="journal article" date="2022" name="Arch. Microbiol.">
        <title>Thiomicrorhabdus immobilis sp. nov., a mesophilic sulfur-oxidizing bacterium isolated from sediment of a brackish lake in northern Japan.</title>
        <authorList>
            <person name="Kojima H."/>
            <person name="Mochizuki J."/>
            <person name="Kanda M."/>
            <person name="Watanabe T."/>
            <person name="Fukui M."/>
        </authorList>
    </citation>
    <scope>NUCLEOTIDE SEQUENCE</scope>
    <source>
        <strain evidence="2">Am19</strain>
    </source>
</reference>
<proteinExistence type="predicted"/>
<evidence type="ECO:0000256" key="1">
    <source>
        <dbReference type="SAM" id="Phobius"/>
    </source>
</evidence>
<accession>A0ABN6CY37</accession>
<organism evidence="2 3">
    <name type="scientific">Thiomicrorhabdus immobilis</name>
    <dbReference type="NCBI Taxonomy" id="2791037"/>
    <lineage>
        <taxon>Bacteria</taxon>
        <taxon>Pseudomonadati</taxon>
        <taxon>Pseudomonadota</taxon>
        <taxon>Gammaproteobacteria</taxon>
        <taxon>Thiotrichales</taxon>
        <taxon>Piscirickettsiaceae</taxon>
        <taxon>Thiomicrorhabdus</taxon>
    </lineage>
</organism>
<dbReference type="Proteomes" id="UP001054820">
    <property type="component" value="Chromosome"/>
</dbReference>
<keyword evidence="3" id="KW-1185">Reference proteome</keyword>
<keyword evidence="1" id="KW-0812">Transmembrane</keyword>
<evidence type="ECO:0000313" key="2">
    <source>
        <dbReference type="EMBL" id="BCN93519.1"/>
    </source>
</evidence>
<protein>
    <submittedName>
        <fullName evidence="2">Uncharacterized protein</fullName>
    </submittedName>
</protein>
<sequence length="70" mass="7716">MQDEYSSHESIDKLNSQKTDFLELAKSISSQNAKPPSKLALWFGSIAWLIVYGGGLAFLVYLVIGLLLQA</sequence>
<name>A0ABN6CY37_9GAMM</name>
<keyword evidence="1" id="KW-1133">Transmembrane helix</keyword>
<dbReference type="EMBL" id="AP024202">
    <property type="protein sequence ID" value="BCN93519.1"/>
    <property type="molecule type" value="Genomic_DNA"/>
</dbReference>